<dbReference type="Pfam" id="PF05161">
    <property type="entry name" value="MOFRL"/>
    <property type="match status" value="1"/>
</dbReference>
<reference evidence="4 5" key="1">
    <citation type="journal article" date="2019" name="PLoS Negl. Trop. Dis.">
        <title>Revisiting the worldwide diversity of Leptospira species in the environment.</title>
        <authorList>
            <person name="Vincent A.T."/>
            <person name="Schiettekatte O."/>
            <person name="Bourhy P."/>
            <person name="Veyrier F.J."/>
            <person name="Picardeau M."/>
        </authorList>
    </citation>
    <scope>NUCLEOTIDE SEQUENCE [LARGE SCALE GENOMIC DNA]</scope>
    <source>
        <strain evidence="4 5">201702445</strain>
    </source>
</reference>
<sequence length="463" mass="49469">MSTLSWNETPNLDLNSPRSVLFHLGRIAIRSSLPGPAVRRFLESNRPSGRIVLFSIGKAAEAMAAAAYEILESQISAGLILTKYGHSSGNQFPKLEILEAGHPVLDANSITGGKRILELCTSLQPEDTALVLLSGGGSALLEVPAAGFSLEDLIVWNQRLLESGADIREINTIRILLSEIKGGGLLSKILPAKSITLILSDVLGDDLSKVASGPMIPSEIDPNSILRIFEHYHLPSDSKIKSLLERKFRQSKETSSSAESGRSSLKPDPSSRDSSFSSEESKSRPKRNSVHCIGNIRLALEAVQNECKNRNIPVLFLTSSLACEAKEAGFFLGSIAKEAVSSSKTPLLILCGGETTVTHDGKGKGGRNQELALAFAKQIAGESGITLFSLATDGSDGPTEAAGAIVDGTTWNEIAKTNDPNSALQNHNSYEALRSADALVFTGPTGTNVNDIQFLWITPNEKR</sequence>
<dbReference type="RefSeq" id="WP_135575026.1">
    <property type="nucleotide sequence ID" value="NZ_RQGK01000067.1"/>
</dbReference>
<dbReference type="InterPro" id="IPR037035">
    <property type="entry name" value="GK-like_C_sf"/>
</dbReference>
<dbReference type="AlphaFoldDB" id="A0A6N4QQG2"/>
<organism evidence="4 5">
    <name type="scientific">Leptospira yasudae</name>
    <dbReference type="NCBI Taxonomy" id="2202201"/>
    <lineage>
        <taxon>Bacteria</taxon>
        <taxon>Pseudomonadati</taxon>
        <taxon>Spirochaetota</taxon>
        <taxon>Spirochaetia</taxon>
        <taxon>Leptospirales</taxon>
        <taxon>Leptospiraceae</taxon>
        <taxon>Leptospira</taxon>
    </lineage>
</organism>
<dbReference type="InterPro" id="IPR038614">
    <property type="entry name" value="GK_N_sf"/>
</dbReference>
<comment type="caution">
    <text evidence="4">The sequence shown here is derived from an EMBL/GenBank/DDBJ whole genome shotgun (WGS) entry which is preliminary data.</text>
</comment>
<proteinExistence type="predicted"/>
<name>A0A6N4QQG2_9LEPT</name>
<evidence type="ECO:0000259" key="3">
    <source>
        <dbReference type="Pfam" id="PF13660"/>
    </source>
</evidence>
<dbReference type="Pfam" id="PF13660">
    <property type="entry name" value="DUF4147"/>
    <property type="match status" value="1"/>
</dbReference>
<dbReference type="GO" id="GO:0008887">
    <property type="term" value="F:glycerate kinase activity"/>
    <property type="evidence" value="ECO:0007669"/>
    <property type="project" value="InterPro"/>
</dbReference>
<evidence type="ECO:0000259" key="2">
    <source>
        <dbReference type="Pfam" id="PF05161"/>
    </source>
</evidence>
<evidence type="ECO:0000313" key="5">
    <source>
        <dbReference type="Proteomes" id="UP000297613"/>
    </source>
</evidence>
<feature type="region of interest" description="Disordered" evidence="1">
    <location>
        <begin position="251"/>
        <end position="286"/>
    </location>
</feature>
<dbReference type="EMBL" id="RQGM01000076">
    <property type="protein sequence ID" value="TGL79347.1"/>
    <property type="molecule type" value="Genomic_DNA"/>
</dbReference>
<dbReference type="Proteomes" id="UP000297613">
    <property type="component" value="Unassembled WGS sequence"/>
</dbReference>
<dbReference type="PANTHER" id="PTHR12227:SF0">
    <property type="entry name" value="GLYCERATE KINASE"/>
    <property type="match status" value="1"/>
</dbReference>
<dbReference type="SUPFAM" id="SSF82544">
    <property type="entry name" value="GckA/TtuD-like"/>
    <property type="match status" value="1"/>
</dbReference>
<gene>
    <name evidence="4" type="ORF">EHQ83_19120</name>
</gene>
<dbReference type="InterPro" id="IPR007835">
    <property type="entry name" value="MOFRL"/>
</dbReference>
<protein>
    <submittedName>
        <fullName evidence="4">DUF4147 domain-containing protein</fullName>
    </submittedName>
</protein>
<evidence type="ECO:0000256" key="1">
    <source>
        <dbReference type="SAM" id="MobiDB-lite"/>
    </source>
</evidence>
<feature type="domain" description="MOFRL-associated" evidence="3">
    <location>
        <begin position="26"/>
        <end position="244"/>
    </location>
</feature>
<dbReference type="Gene3D" id="3.40.1480.10">
    <property type="entry name" value="MOFRL domain"/>
    <property type="match status" value="1"/>
</dbReference>
<dbReference type="InterPro" id="IPR025286">
    <property type="entry name" value="MOFRL_assoc_dom"/>
</dbReference>
<dbReference type="GO" id="GO:0005737">
    <property type="term" value="C:cytoplasm"/>
    <property type="evidence" value="ECO:0007669"/>
    <property type="project" value="TreeGrafter"/>
</dbReference>
<evidence type="ECO:0000313" key="4">
    <source>
        <dbReference type="EMBL" id="TGL79347.1"/>
    </source>
</evidence>
<dbReference type="Gene3D" id="3.40.50.10180">
    <property type="entry name" value="Glycerate kinase, MOFRL-like N-terminal domain"/>
    <property type="match status" value="1"/>
</dbReference>
<accession>A0A6N4QQG2</accession>
<dbReference type="InterPro" id="IPR039760">
    <property type="entry name" value="MOFRL_protein"/>
</dbReference>
<dbReference type="PANTHER" id="PTHR12227">
    <property type="entry name" value="GLYCERATE KINASE"/>
    <property type="match status" value="1"/>
</dbReference>
<feature type="domain" description="MOFRL" evidence="2">
    <location>
        <begin position="348"/>
        <end position="451"/>
    </location>
</feature>
<feature type="compositionally biased region" description="Low complexity" evidence="1">
    <location>
        <begin position="253"/>
        <end position="278"/>
    </location>
</feature>